<dbReference type="InterPro" id="IPR018490">
    <property type="entry name" value="cNMP-bd_dom_sf"/>
</dbReference>
<dbReference type="Gene3D" id="2.60.120.10">
    <property type="entry name" value="Jelly Rolls"/>
    <property type="match status" value="1"/>
</dbReference>
<dbReference type="EMBL" id="SDHZ01000004">
    <property type="protein sequence ID" value="RXK81324.1"/>
    <property type="molecule type" value="Genomic_DNA"/>
</dbReference>
<sequence length="198" mass="22948">MDKAIVLERFFKAIQSYYPIESNTIKALEKILRIRAVPAGTRYLAAGEIPVFVAFICKGIFSYYHQFENGDTIIKKFFSENSFIASTSALILQIPGKYTIEALEDSWLAEFSFNEFKHLMQKHPDLAFFWISYLEKNWVVAKEDNEVNHKYLPAQIRYQAFVKNEPHIAARLQQQQIASYLGITPTQLSRIKKALTKK</sequence>
<dbReference type="Proteomes" id="UP000290545">
    <property type="component" value="Unassembled WGS sequence"/>
</dbReference>
<evidence type="ECO:0000259" key="1">
    <source>
        <dbReference type="Pfam" id="PF00027"/>
    </source>
</evidence>
<evidence type="ECO:0000313" key="2">
    <source>
        <dbReference type="EMBL" id="RXK81324.1"/>
    </source>
</evidence>
<dbReference type="SUPFAM" id="SSF51206">
    <property type="entry name" value="cAMP-binding domain-like"/>
    <property type="match status" value="1"/>
</dbReference>
<proteinExistence type="predicted"/>
<dbReference type="RefSeq" id="WP_129005578.1">
    <property type="nucleotide sequence ID" value="NZ_SDHZ01000004.1"/>
</dbReference>
<reference evidence="2 3" key="1">
    <citation type="submission" date="2019-01" db="EMBL/GenBank/DDBJ databases">
        <title>Filimonas sp. strain TTM-71.</title>
        <authorList>
            <person name="Chen W.-M."/>
        </authorList>
    </citation>
    <scope>NUCLEOTIDE SEQUENCE [LARGE SCALE GENOMIC DNA]</scope>
    <source>
        <strain evidence="2 3">TTM-71</strain>
    </source>
</reference>
<protein>
    <submittedName>
        <fullName evidence="2">Crp/Fnr family transcriptional regulator</fullName>
    </submittedName>
</protein>
<dbReference type="InterPro" id="IPR014710">
    <property type="entry name" value="RmlC-like_jellyroll"/>
</dbReference>
<evidence type="ECO:0000313" key="3">
    <source>
        <dbReference type="Proteomes" id="UP000290545"/>
    </source>
</evidence>
<name>A0A4Q1D0P9_9BACT</name>
<dbReference type="InterPro" id="IPR000595">
    <property type="entry name" value="cNMP-bd_dom"/>
</dbReference>
<accession>A0A4Q1D0P9</accession>
<comment type="caution">
    <text evidence="2">The sequence shown here is derived from an EMBL/GenBank/DDBJ whole genome shotgun (WGS) entry which is preliminary data.</text>
</comment>
<dbReference type="AlphaFoldDB" id="A0A4Q1D0P9"/>
<keyword evidence="3" id="KW-1185">Reference proteome</keyword>
<dbReference type="OrthoDB" id="9152304at2"/>
<organism evidence="2 3">
    <name type="scientific">Filimonas effusa</name>
    <dbReference type="NCBI Taxonomy" id="2508721"/>
    <lineage>
        <taxon>Bacteria</taxon>
        <taxon>Pseudomonadati</taxon>
        <taxon>Bacteroidota</taxon>
        <taxon>Chitinophagia</taxon>
        <taxon>Chitinophagales</taxon>
        <taxon>Chitinophagaceae</taxon>
        <taxon>Filimonas</taxon>
    </lineage>
</organism>
<feature type="domain" description="Cyclic nucleotide-binding" evidence="1">
    <location>
        <begin position="35"/>
        <end position="123"/>
    </location>
</feature>
<dbReference type="Pfam" id="PF00027">
    <property type="entry name" value="cNMP_binding"/>
    <property type="match status" value="1"/>
</dbReference>
<dbReference type="CDD" id="cd00038">
    <property type="entry name" value="CAP_ED"/>
    <property type="match status" value="1"/>
</dbReference>
<gene>
    <name evidence="2" type="ORF">ESB13_20525</name>
</gene>